<keyword evidence="2" id="KW-1185">Reference proteome</keyword>
<proteinExistence type="predicted"/>
<organism evidence="1 2">
    <name type="scientific">Owenia fusiformis</name>
    <name type="common">Polychaete worm</name>
    <dbReference type="NCBI Taxonomy" id="6347"/>
    <lineage>
        <taxon>Eukaryota</taxon>
        <taxon>Metazoa</taxon>
        <taxon>Spiralia</taxon>
        <taxon>Lophotrochozoa</taxon>
        <taxon>Annelida</taxon>
        <taxon>Polychaeta</taxon>
        <taxon>Sedentaria</taxon>
        <taxon>Canalipalpata</taxon>
        <taxon>Sabellida</taxon>
        <taxon>Oweniida</taxon>
        <taxon>Oweniidae</taxon>
        <taxon>Owenia</taxon>
    </lineage>
</organism>
<dbReference type="EMBL" id="CAIIXF020000005">
    <property type="protein sequence ID" value="CAH1784339.1"/>
    <property type="molecule type" value="Genomic_DNA"/>
</dbReference>
<comment type="caution">
    <text evidence="1">The sequence shown here is derived from an EMBL/GenBank/DDBJ whole genome shotgun (WGS) entry which is preliminary data.</text>
</comment>
<evidence type="ECO:0000313" key="2">
    <source>
        <dbReference type="Proteomes" id="UP000749559"/>
    </source>
</evidence>
<gene>
    <name evidence="1" type="ORF">OFUS_LOCUS10555</name>
</gene>
<sequence>MNCRRCNRDLSYVSKGQRRPAQEGGFNCLRCVNRINYLAKKGTADKKRDGSLPSSLSKGTADKKARSKLAKQPPDDNCIKCNLPTNRTRSCAKTVTDRMIYVLEQNVPFELDKSKKSICIGCEKMVSDLIKKNERINRCIKCNIQTDKTETDAKTRCIVTQQILHVLERNGPYELDKLKQYICKKCEDFVRDLISQEEPSECIYCNKQTDQTKEDVKKRCSETEWAMYVLEMNEIFEFDATKKYICKECLKMVRDLFIVRNDNSQTGELTIGQVGQMGHKNLDVKTTPTQVEYLLETQKYCIVCYQRLKTGFTSLSDNCLRKNIEELLGAEHLHELHVVCNKCKLKVESIDKELQIRKRLQIKAALGCAKRLKHNWKVSSRTIHHIRKASIEGVVKIATNSEQDDIKLRIHVSDRSLTLKFPTAFSKCLYSLCKITGCTYRCFKMSDMISHYIEEHIDYEQIKANMNSSLTKVILEHNGNTSFLENSPSTLLLKGALHQSAVKLENIKIEKSTIADQAGEKKLTSPSIPLTTHIKGGSNDKNESGEYFTPLTDGVWYNSDSPMTDL</sequence>
<protein>
    <submittedName>
        <fullName evidence="1">Uncharacterized protein</fullName>
    </submittedName>
</protein>
<dbReference type="AlphaFoldDB" id="A0A8J1T5Y4"/>
<reference evidence="1" key="1">
    <citation type="submission" date="2022-03" db="EMBL/GenBank/DDBJ databases">
        <authorList>
            <person name="Martin C."/>
        </authorList>
    </citation>
    <scope>NUCLEOTIDE SEQUENCE</scope>
</reference>
<accession>A0A8J1T5Y4</accession>
<dbReference type="Proteomes" id="UP000749559">
    <property type="component" value="Unassembled WGS sequence"/>
</dbReference>
<name>A0A8J1T5Y4_OWEFU</name>
<evidence type="ECO:0000313" key="1">
    <source>
        <dbReference type="EMBL" id="CAH1784339.1"/>
    </source>
</evidence>